<dbReference type="Proteomes" id="UP000267418">
    <property type="component" value="Unassembled WGS sequence"/>
</dbReference>
<dbReference type="GO" id="GO:0015288">
    <property type="term" value="F:porin activity"/>
    <property type="evidence" value="ECO:0007669"/>
    <property type="project" value="UniProtKB-KW"/>
</dbReference>
<evidence type="ECO:0000256" key="6">
    <source>
        <dbReference type="ARBA" id="ARBA00022729"/>
    </source>
</evidence>
<evidence type="ECO:0000256" key="5">
    <source>
        <dbReference type="ARBA" id="ARBA00022692"/>
    </source>
</evidence>
<evidence type="ECO:0000256" key="7">
    <source>
        <dbReference type="ARBA" id="ARBA00023065"/>
    </source>
</evidence>
<evidence type="ECO:0000256" key="1">
    <source>
        <dbReference type="ARBA" id="ARBA00004571"/>
    </source>
</evidence>
<evidence type="ECO:0000256" key="8">
    <source>
        <dbReference type="ARBA" id="ARBA00023114"/>
    </source>
</evidence>
<keyword evidence="7" id="KW-0406">Ion transport</keyword>
<feature type="chain" id="PRO_5018602104" evidence="11">
    <location>
        <begin position="20"/>
        <end position="405"/>
    </location>
</feature>
<evidence type="ECO:0000256" key="4">
    <source>
        <dbReference type="ARBA" id="ARBA00022452"/>
    </source>
</evidence>
<keyword evidence="14" id="KW-1185">Reference proteome</keyword>
<dbReference type="SUPFAM" id="SSF56935">
    <property type="entry name" value="Porins"/>
    <property type="match status" value="1"/>
</dbReference>
<dbReference type="RefSeq" id="WP_126472657.1">
    <property type="nucleotide sequence ID" value="NZ_RXOE01000007.1"/>
</dbReference>
<evidence type="ECO:0000256" key="9">
    <source>
        <dbReference type="ARBA" id="ARBA00023136"/>
    </source>
</evidence>
<dbReference type="GO" id="GO:0009279">
    <property type="term" value="C:cell outer membrane"/>
    <property type="evidence" value="ECO:0007669"/>
    <property type="project" value="UniProtKB-SubCell"/>
</dbReference>
<dbReference type="InterPro" id="IPR050298">
    <property type="entry name" value="Gram-neg_bact_OMP"/>
</dbReference>
<dbReference type="PRINTS" id="PR00184">
    <property type="entry name" value="NEISSPPORIN"/>
</dbReference>
<accession>A0A3S0GTA4</accession>
<keyword evidence="5" id="KW-0812">Transmembrane</keyword>
<sequence length="405" mass="42639">MKKSLLVLAAMAACGAASAQSTVTLFGVVDAAYRNVSNKSESIPATPFTPFYSVKASRSELANSGLSSSRLGFRGVEDLGGGLSASFWLEAPITNDDGATGVSNFTRRSTVSIAGGFGEIRLGRDKTATVLNDEQFDPFADTGIGGSLIIDANEASVSGTGYGSNSTYKRAGNMVQYFLPRNLGGFYGNVGYSFHEITRTSPDTLAGADRTNTGRHIGGRVGYASGPFDVAASYAQNDTSFTTGTGAAAVARPGKIKTFNLGATYDFGVAKVFGEYSRSKDQRDPLNVFTRVPSTDLTGYLIGVTVPIGPGQIRASYSQVKYDFNRAPALFAVNAPDPKSNKFSLGYVHNLSKRTALYATVARVSNKNGAGNTVGAGPSYVATYNRVALQPKTSTGYEFGIRHAF</sequence>
<gene>
    <name evidence="13" type="ORF">EJP69_23260</name>
</gene>
<dbReference type="PANTHER" id="PTHR34501:SF9">
    <property type="entry name" value="MAJOR OUTER MEMBRANE PROTEIN P.IA"/>
    <property type="match status" value="1"/>
</dbReference>
<comment type="subunit">
    <text evidence="2">Homotrimer.</text>
</comment>
<keyword evidence="8" id="KW-0626">Porin</keyword>
<evidence type="ECO:0000259" key="12">
    <source>
        <dbReference type="Pfam" id="PF13609"/>
    </source>
</evidence>
<keyword evidence="10" id="KW-0998">Cell outer membrane</keyword>
<dbReference type="Gene3D" id="2.40.160.10">
    <property type="entry name" value="Porin"/>
    <property type="match status" value="1"/>
</dbReference>
<dbReference type="EMBL" id="RXOE01000007">
    <property type="protein sequence ID" value="RTQ32191.1"/>
    <property type="molecule type" value="Genomic_DNA"/>
</dbReference>
<evidence type="ECO:0000256" key="3">
    <source>
        <dbReference type="ARBA" id="ARBA00022448"/>
    </source>
</evidence>
<dbReference type="AlphaFoldDB" id="A0A3S0GTA4"/>
<evidence type="ECO:0000256" key="11">
    <source>
        <dbReference type="SAM" id="SignalP"/>
    </source>
</evidence>
<keyword evidence="6 11" id="KW-0732">Signal</keyword>
<dbReference type="CDD" id="cd00342">
    <property type="entry name" value="gram_neg_porins"/>
    <property type="match status" value="1"/>
</dbReference>
<organism evidence="13 14">
    <name type="scientific">Variovorax gossypii</name>
    <dbReference type="NCBI Taxonomy" id="1679495"/>
    <lineage>
        <taxon>Bacteria</taxon>
        <taxon>Pseudomonadati</taxon>
        <taxon>Pseudomonadota</taxon>
        <taxon>Betaproteobacteria</taxon>
        <taxon>Burkholderiales</taxon>
        <taxon>Comamonadaceae</taxon>
        <taxon>Variovorax</taxon>
    </lineage>
</organism>
<keyword evidence="3" id="KW-0813">Transport</keyword>
<dbReference type="Pfam" id="PF13609">
    <property type="entry name" value="Porin_4"/>
    <property type="match status" value="1"/>
</dbReference>
<dbReference type="OrthoDB" id="6975458at2"/>
<evidence type="ECO:0000313" key="13">
    <source>
        <dbReference type="EMBL" id="RTQ32191.1"/>
    </source>
</evidence>
<name>A0A3S0GTA4_9BURK</name>
<protein>
    <submittedName>
        <fullName evidence="13">Porin</fullName>
    </submittedName>
</protein>
<proteinExistence type="predicted"/>
<reference evidence="13 14" key="1">
    <citation type="submission" date="2018-12" db="EMBL/GenBank/DDBJ databases">
        <title>The genome of Variovorax gossypii DSM 100435.</title>
        <authorList>
            <person name="Gao J."/>
            <person name="Sun J."/>
        </authorList>
    </citation>
    <scope>NUCLEOTIDE SEQUENCE [LARGE SCALE GENOMIC DNA]</scope>
    <source>
        <strain evidence="13 14">DSM 100435</strain>
    </source>
</reference>
<evidence type="ECO:0000256" key="10">
    <source>
        <dbReference type="ARBA" id="ARBA00023237"/>
    </source>
</evidence>
<dbReference type="InterPro" id="IPR023614">
    <property type="entry name" value="Porin_dom_sf"/>
</dbReference>
<feature type="domain" description="Porin" evidence="12">
    <location>
        <begin position="8"/>
        <end position="368"/>
    </location>
</feature>
<comment type="caution">
    <text evidence="13">The sequence shown here is derived from an EMBL/GenBank/DDBJ whole genome shotgun (WGS) entry which is preliminary data.</text>
</comment>
<evidence type="ECO:0000313" key="14">
    <source>
        <dbReference type="Proteomes" id="UP000267418"/>
    </source>
</evidence>
<dbReference type="PANTHER" id="PTHR34501">
    <property type="entry name" value="PROTEIN YDDL-RELATED"/>
    <property type="match status" value="1"/>
</dbReference>
<dbReference type="InterPro" id="IPR033900">
    <property type="entry name" value="Gram_neg_porin_domain"/>
</dbReference>
<keyword evidence="4" id="KW-1134">Transmembrane beta strand</keyword>
<comment type="subcellular location">
    <subcellularLocation>
        <location evidence="1">Cell outer membrane</location>
        <topology evidence="1">Multi-pass membrane protein</topology>
    </subcellularLocation>
</comment>
<feature type="signal peptide" evidence="11">
    <location>
        <begin position="1"/>
        <end position="19"/>
    </location>
</feature>
<dbReference type="GO" id="GO:0046930">
    <property type="term" value="C:pore complex"/>
    <property type="evidence" value="ECO:0007669"/>
    <property type="project" value="UniProtKB-KW"/>
</dbReference>
<dbReference type="InterPro" id="IPR002299">
    <property type="entry name" value="Porin_Neis"/>
</dbReference>
<keyword evidence="9" id="KW-0472">Membrane</keyword>
<dbReference type="GO" id="GO:0006811">
    <property type="term" value="P:monoatomic ion transport"/>
    <property type="evidence" value="ECO:0007669"/>
    <property type="project" value="UniProtKB-KW"/>
</dbReference>
<evidence type="ECO:0000256" key="2">
    <source>
        <dbReference type="ARBA" id="ARBA00011233"/>
    </source>
</evidence>